<dbReference type="SUPFAM" id="SSF49764">
    <property type="entry name" value="HSP20-like chaperones"/>
    <property type="match status" value="1"/>
</dbReference>
<evidence type="ECO:0000313" key="4">
    <source>
        <dbReference type="EMBL" id="SKA24910.1"/>
    </source>
</evidence>
<evidence type="ECO:0000313" key="5">
    <source>
        <dbReference type="Proteomes" id="UP000190135"/>
    </source>
</evidence>
<evidence type="ECO:0000256" key="2">
    <source>
        <dbReference type="RuleBase" id="RU003616"/>
    </source>
</evidence>
<comment type="similarity">
    <text evidence="1 2">Belongs to the small heat shock protein (HSP20) family.</text>
</comment>
<gene>
    <name evidence="4" type="ORF">SAMN05428963_109153</name>
</gene>
<dbReference type="InterPro" id="IPR031107">
    <property type="entry name" value="Small_HSP"/>
</dbReference>
<feature type="domain" description="SHSP" evidence="3">
    <location>
        <begin position="51"/>
        <end position="163"/>
    </location>
</feature>
<evidence type="ECO:0000256" key="1">
    <source>
        <dbReference type="PROSITE-ProRule" id="PRU00285"/>
    </source>
</evidence>
<reference evidence="4 5" key="1">
    <citation type="submission" date="2017-02" db="EMBL/GenBank/DDBJ databases">
        <authorList>
            <person name="Peterson S.W."/>
        </authorList>
    </citation>
    <scope>NUCLEOTIDE SEQUENCE [LARGE SCALE GENOMIC DNA]</scope>
    <source>
        <strain evidence="4 5">USBA 369</strain>
    </source>
</reference>
<sequence length="163" mass="18238">MNVRDLVPWGRGGAVQPSAQSDVQNPFFALQREMNRLFDDAFANFGVPATFGAAQVWPKAEVSETDKELRISVELPGMEEKDVDVTLANGVLSVRGEKKVEKKDEEKQYSEIQYGTFGRRIPIEWEVKPEEVKASFKNGVLTVTVPKSEKVQAQTKRIPISKA</sequence>
<dbReference type="CDD" id="cd06464">
    <property type="entry name" value="ACD_sHsps-like"/>
    <property type="match status" value="1"/>
</dbReference>
<dbReference type="OrthoDB" id="9808910at2"/>
<name>A0A1T4S9C8_9HYPH</name>
<dbReference type="Pfam" id="PF00011">
    <property type="entry name" value="HSP20"/>
    <property type="match status" value="1"/>
</dbReference>
<dbReference type="Gene3D" id="2.60.40.790">
    <property type="match status" value="1"/>
</dbReference>
<dbReference type="PROSITE" id="PS01031">
    <property type="entry name" value="SHSP"/>
    <property type="match status" value="1"/>
</dbReference>
<proteinExistence type="inferred from homology"/>
<dbReference type="AlphaFoldDB" id="A0A1T4S9C8"/>
<protein>
    <submittedName>
        <fullName evidence="4">Heat shock protein Hsp20</fullName>
    </submittedName>
</protein>
<dbReference type="RefSeq" id="WP_078709082.1">
    <property type="nucleotide sequence ID" value="NZ_FUXL01000009.1"/>
</dbReference>
<dbReference type="InterPro" id="IPR002068">
    <property type="entry name" value="A-crystallin/Hsp20_dom"/>
</dbReference>
<keyword evidence="4" id="KW-0346">Stress response</keyword>
<dbReference type="EMBL" id="FUXL01000009">
    <property type="protein sequence ID" value="SKA24910.1"/>
    <property type="molecule type" value="Genomic_DNA"/>
</dbReference>
<accession>A0A1T4S9C8</accession>
<dbReference type="InterPro" id="IPR008978">
    <property type="entry name" value="HSP20-like_chaperone"/>
</dbReference>
<dbReference type="PANTHER" id="PTHR11527">
    <property type="entry name" value="HEAT-SHOCK PROTEIN 20 FAMILY MEMBER"/>
    <property type="match status" value="1"/>
</dbReference>
<dbReference type="STRING" id="1365950.SAMN05428963_109153"/>
<keyword evidence="5" id="KW-1185">Reference proteome</keyword>
<dbReference type="Proteomes" id="UP000190135">
    <property type="component" value="Unassembled WGS sequence"/>
</dbReference>
<organism evidence="4 5">
    <name type="scientific">Consotaella salsifontis</name>
    <dbReference type="NCBI Taxonomy" id="1365950"/>
    <lineage>
        <taxon>Bacteria</taxon>
        <taxon>Pseudomonadati</taxon>
        <taxon>Pseudomonadota</taxon>
        <taxon>Alphaproteobacteria</taxon>
        <taxon>Hyphomicrobiales</taxon>
        <taxon>Aurantimonadaceae</taxon>
        <taxon>Consotaella</taxon>
    </lineage>
</organism>
<evidence type="ECO:0000259" key="3">
    <source>
        <dbReference type="PROSITE" id="PS01031"/>
    </source>
</evidence>